<feature type="compositionally biased region" description="Basic residues" evidence="1">
    <location>
        <begin position="165"/>
        <end position="177"/>
    </location>
</feature>
<organism evidence="2 3">
    <name type="scientific">Caenorhabditis remanei</name>
    <name type="common">Caenorhabditis vulgaris</name>
    <dbReference type="NCBI Taxonomy" id="31234"/>
    <lineage>
        <taxon>Eukaryota</taxon>
        <taxon>Metazoa</taxon>
        <taxon>Ecdysozoa</taxon>
        <taxon>Nematoda</taxon>
        <taxon>Chromadorea</taxon>
        <taxon>Rhabditida</taxon>
        <taxon>Rhabditina</taxon>
        <taxon>Rhabditomorpha</taxon>
        <taxon>Rhabditoidea</taxon>
        <taxon>Rhabditidae</taxon>
        <taxon>Peloderinae</taxon>
        <taxon>Caenorhabditis</taxon>
    </lineage>
</organism>
<protein>
    <submittedName>
        <fullName evidence="2">Uncharacterized protein</fullName>
    </submittedName>
</protein>
<dbReference type="GeneID" id="78774686"/>
<sequence>MACLNLNLPPNKTKVSVRIAFISNQSVDRRFSNSVKTVMIDLKDSTRRLTAKKTSHIDKYTKIEFTATIVAMFLPPIPSPPSPSSPDSESFSSLALGGAMHKFLSVTPWGHCDPAGPNLISSRNVILTYNVRAPRHYLPSQGNRENSQMMHPTSEHRVTEEERLKRRRKRKPTRIPKKTGISKEPTQEKMSCAPTHRFRTKFVGMKRGRHPPLIKHTHWQPTMLSNLLIPC</sequence>
<dbReference type="CTD" id="78774686"/>
<feature type="compositionally biased region" description="Polar residues" evidence="1">
    <location>
        <begin position="140"/>
        <end position="151"/>
    </location>
</feature>
<dbReference type="RefSeq" id="XP_053586489.1">
    <property type="nucleotide sequence ID" value="XM_053726912.1"/>
</dbReference>
<proteinExistence type="predicted"/>
<dbReference type="Proteomes" id="UP000483820">
    <property type="component" value="Chromosome III"/>
</dbReference>
<feature type="compositionally biased region" description="Basic and acidic residues" evidence="1">
    <location>
        <begin position="153"/>
        <end position="164"/>
    </location>
</feature>
<reference evidence="2 3" key="1">
    <citation type="submission" date="2019-12" db="EMBL/GenBank/DDBJ databases">
        <title>Chromosome-level assembly of the Caenorhabditis remanei genome.</title>
        <authorList>
            <person name="Teterina A.A."/>
            <person name="Willis J.H."/>
            <person name="Phillips P.C."/>
        </authorList>
    </citation>
    <scope>NUCLEOTIDE SEQUENCE [LARGE SCALE GENOMIC DNA]</scope>
    <source>
        <strain evidence="2 3">PX506</strain>
        <tissue evidence="2">Whole organism</tissue>
    </source>
</reference>
<evidence type="ECO:0000256" key="1">
    <source>
        <dbReference type="SAM" id="MobiDB-lite"/>
    </source>
</evidence>
<comment type="caution">
    <text evidence="2">The sequence shown here is derived from an EMBL/GenBank/DDBJ whole genome shotgun (WGS) entry which is preliminary data.</text>
</comment>
<dbReference type="AlphaFoldDB" id="A0A6A5GY05"/>
<feature type="region of interest" description="Disordered" evidence="1">
    <location>
        <begin position="137"/>
        <end position="191"/>
    </location>
</feature>
<name>A0A6A5GY05_CAERE</name>
<dbReference type="KEGG" id="crq:GCK72_008607"/>
<evidence type="ECO:0000313" key="3">
    <source>
        <dbReference type="Proteomes" id="UP000483820"/>
    </source>
</evidence>
<accession>A0A6A5GY05</accession>
<dbReference type="EMBL" id="WUAV01000003">
    <property type="protein sequence ID" value="KAF1760358.1"/>
    <property type="molecule type" value="Genomic_DNA"/>
</dbReference>
<evidence type="ECO:0000313" key="2">
    <source>
        <dbReference type="EMBL" id="KAF1760358.1"/>
    </source>
</evidence>
<gene>
    <name evidence="2" type="ORF">GCK72_008607</name>
</gene>